<sequence>MPKNCLAGHQGSPLHNDWWWPFSYVPRAWTSFCRGRFARPPRYLFGNLRRDDPADWGKYSNSSFLERIPRLYPKPVPQLGKWYFAWPFYFAWTFDLFCRWRVLLRFGCRYTEVTNKAGKFDPTLSYYTVPAGPAIRDIGGV</sequence>
<organism evidence="1">
    <name type="scientific">marine sediment metagenome</name>
    <dbReference type="NCBI Taxonomy" id="412755"/>
    <lineage>
        <taxon>unclassified sequences</taxon>
        <taxon>metagenomes</taxon>
        <taxon>ecological metagenomes</taxon>
    </lineage>
</organism>
<evidence type="ECO:0000313" key="1">
    <source>
        <dbReference type="EMBL" id="KKL79708.1"/>
    </source>
</evidence>
<accession>A0A0F9EZZ6</accession>
<comment type="caution">
    <text evidence="1">The sequence shown here is derived from an EMBL/GenBank/DDBJ whole genome shotgun (WGS) entry which is preliminary data.</text>
</comment>
<protein>
    <submittedName>
        <fullName evidence="1">Uncharacterized protein</fullName>
    </submittedName>
</protein>
<gene>
    <name evidence="1" type="ORF">LCGC14_2012130</name>
</gene>
<proteinExistence type="predicted"/>
<reference evidence="1" key="1">
    <citation type="journal article" date="2015" name="Nature">
        <title>Complex archaea that bridge the gap between prokaryotes and eukaryotes.</title>
        <authorList>
            <person name="Spang A."/>
            <person name="Saw J.H."/>
            <person name="Jorgensen S.L."/>
            <person name="Zaremba-Niedzwiedzka K."/>
            <person name="Martijn J."/>
            <person name="Lind A.E."/>
            <person name="van Eijk R."/>
            <person name="Schleper C."/>
            <person name="Guy L."/>
            <person name="Ettema T.J."/>
        </authorList>
    </citation>
    <scope>NUCLEOTIDE SEQUENCE</scope>
</reference>
<dbReference type="AlphaFoldDB" id="A0A0F9EZZ6"/>
<name>A0A0F9EZZ6_9ZZZZ</name>
<dbReference type="EMBL" id="LAZR01023086">
    <property type="protein sequence ID" value="KKL79708.1"/>
    <property type="molecule type" value="Genomic_DNA"/>
</dbReference>